<name>A0ABS2ICT2_9GAMM</name>
<comment type="caution">
    <text evidence="1">The sequence shown here is derived from an EMBL/GenBank/DDBJ whole genome shotgun (WGS) entry which is preliminary data.</text>
</comment>
<dbReference type="Pfam" id="PF20390">
    <property type="entry name" value="DUF6685"/>
    <property type="match status" value="1"/>
</dbReference>
<gene>
    <name evidence="1" type="ORF">JQX08_09395</name>
</gene>
<keyword evidence="2" id="KW-1185">Reference proteome</keyword>
<dbReference type="Proteomes" id="UP000717995">
    <property type="component" value="Unassembled WGS sequence"/>
</dbReference>
<protein>
    <submittedName>
        <fullName evidence="1">Uncharacterized protein</fullName>
    </submittedName>
</protein>
<proteinExistence type="predicted"/>
<evidence type="ECO:0000313" key="1">
    <source>
        <dbReference type="EMBL" id="MBM7060919.1"/>
    </source>
</evidence>
<accession>A0ABS2ICT2</accession>
<dbReference type="EMBL" id="JAFEUP010000002">
    <property type="protein sequence ID" value="MBM7060919.1"/>
    <property type="molecule type" value="Genomic_DNA"/>
</dbReference>
<evidence type="ECO:0000313" key="2">
    <source>
        <dbReference type="Proteomes" id="UP000717995"/>
    </source>
</evidence>
<sequence length="292" mass="32241">MSLSESPLSLSARLGNLAKRFGLGGRGTRQLRERAAALRLPFPPLPVVQPSIWWRSGPQLQRLVELPRGALSGPVQEDKADAHALLIRLVVQERRSVDSLDLRLIDGLAGGLRQPPCAHLEDFTSTEACRSIRIISYKDFVKTISLALPRFLAGEAIQLLEADWFGERLFWDGEQHHEAFASAIVYARLRGLETSLPASITRYRLSSSGLAELRAQYHVLAMPELAWSDPAFMGLLLDNGLPYARLSLLQSGGAPEILLLPRRHEDANAFGDGLRQAGAPDVTAFLQSLQRR</sequence>
<dbReference type="RefSeq" id="WP_205348099.1">
    <property type="nucleotide sequence ID" value="NZ_JAFEUP010000002.1"/>
</dbReference>
<dbReference type="InterPro" id="IPR046507">
    <property type="entry name" value="DUF6685"/>
</dbReference>
<reference evidence="1 2" key="1">
    <citation type="submission" date="2021-02" db="EMBL/GenBank/DDBJ databases">
        <authorList>
            <person name="Lee D.-H."/>
        </authorList>
    </citation>
    <scope>NUCLEOTIDE SEQUENCE [LARGE SCALE GENOMIC DNA]</scope>
    <source>
        <strain evidence="1 2">UL073</strain>
    </source>
</reference>
<organism evidence="1 2">
    <name type="scientific">Zestomonas insulae</name>
    <dbReference type="NCBI Taxonomy" id="2809017"/>
    <lineage>
        <taxon>Bacteria</taxon>
        <taxon>Pseudomonadati</taxon>
        <taxon>Pseudomonadota</taxon>
        <taxon>Gammaproteobacteria</taxon>
        <taxon>Pseudomonadales</taxon>
        <taxon>Pseudomonadaceae</taxon>
        <taxon>Zestomonas</taxon>
    </lineage>
</organism>